<dbReference type="NCBIfam" id="TIGR00531">
    <property type="entry name" value="BCCP"/>
    <property type="match status" value="1"/>
</dbReference>
<dbReference type="PROSITE" id="PS00188">
    <property type="entry name" value="BIOTIN"/>
    <property type="match status" value="1"/>
</dbReference>
<evidence type="ECO:0000256" key="6">
    <source>
        <dbReference type="ARBA" id="ARBA00023160"/>
    </source>
</evidence>
<dbReference type="GO" id="GO:0006633">
    <property type="term" value="P:fatty acid biosynthetic process"/>
    <property type="evidence" value="ECO:0007669"/>
    <property type="project" value="UniProtKB-UniPathway"/>
</dbReference>
<dbReference type="AlphaFoldDB" id="A0A139N3R2"/>
<dbReference type="PROSITE" id="PS50968">
    <property type="entry name" value="BIOTINYL_LIPOYL"/>
    <property type="match status" value="1"/>
</dbReference>
<dbReference type="PATRIC" id="fig|45634.12.peg.471"/>
<reference evidence="11 12" key="1">
    <citation type="submission" date="2016-01" db="EMBL/GenBank/DDBJ databases">
        <title>Highly variable Streptococcus oralis are common among viridans streptococci isolated from primates.</title>
        <authorList>
            <person name="Denapaite D."/>
            <person name="Rieger M."/>
            <person name="Koendgen S."/>
            <person name="Brueckner R."/>
            <person name="Ochigava I."/>
            <person name="Kappeler P."/>
            <person name="Maetz-Rensing K."/>
            <person name="Leendertz F."/>
            <person name="Hakenbeck R."/>
        </authorList>
    </citation>
    <scope>NUCLEOTIDE SEQUENCE [LARGE SCALE GENOMIC DNA]</scope>
    <source>
        <strain evidence="11 12">DD08</strain>
    </source>
</reference>
<evidence type="ECO:0000259" key="10">
    <source>
        <dbReference type="PROSITE" id="PS50968"/>
    </source>
</evidence>
<dbReference type="GO" id="GO:0009317">
    <property type="term" value="C:acetyl-CoA carboxylase complex"/>
    <property type="evidence" value="ECO:0007669"/>
    <property type="project" value="InterPro"/>
</dbReference>
<evidence type="ECO:0000313" key="12">
    <source>
        <dbReference type="Proteomes" id="UP000070377"/>
    </source>
</evidence>
<evidence type="ECO:0000256" key="9">
    <source>
        <dbReference type="SAM" id="MobiDB-lite"/>
    </source>
</evidence>
<dbReference type="STRING" id="45634.SCRDD08_00456"/>
<dbReference type="InterPro" id="IPR001249">
    <property type="entry name" value="AcCoA_biotinCC"/>
</dbReference>
<comment type="function">
    <text evidence="8">This protein is a component of the acetyl coenzyme A carboxylase complex; first, biotin carboxylase catalyzes the carboxylation of the carrier protein and then the transcarboxylase transfers the carboxyl group to form malonyl-CoA.</text>
</comment>
<organism evidence="11 12">
    <name type="scientific">Streptococcus cristatus</name>
    <dbReference type="NCBI Taxonomy" id="45634"/>
    <lineage>
        <taxon>Bacteria</taxon>
        <taxon>Bacillati</taxon>
        <taxon>Bacillota</taxon>
        <taxon>Bacilli</taxon>
        <taxon>Lactobacillales</taxon>
        <taxon>Streptococcaceae</taxon>
        <taxon>Streptococcus</taxon>
    </lineage>
</organism>
<evidence type="ECO:0000256" key="8">
    <source>
        <dbReference type="RuleBase" id="RU364072"/>
    </source>
</evidence>
<sequence length="165" mass="17225">MNINEIKDLMAQFDQSSLREFSYKNQSDELTFSKNESSAAVAATPSVSAAPVVAPVQPASAPVSETVSQAAPTAAPEVAPEAPAPAAEGDVVESPLVGVAYLASGPDKPAFVSVGDQVKKGQTLMIIEAMKVMNEVPAPKDGLVTEILVQNEEMVEFGKGLVRIK</sequence>
<dbReference type="EMBL" id="LQRD01000020">
    <property type="protein sequence ID" value="KXT70696.1"/>
    <property type="molecule type" value="Genomic_DNA"/>
</dbReference>
<comment type="caution">
    <text evidence="11">The sequence shown here is derived from an EMBL/GenBank/DDBJ whole genome shotgun (WGS) entry which is preliminary data.</text>
</comment>
<keyword evidence="6 8" id="KW-0275">Fatty acid biosynthesis</keyword>
<keyword evidence="4 8" id="KW-0276">Fatty acid metabolism</keyword>
<evidence type="ECO:0000256" key="7">
    <source>
        <dbReference type="ARBA" id="ARBA00023267"/>
    </source>
</evidence>
<dbReference type="PRINTS" id="PR01071">
    <property type="entry name" value="ACOABIOTINCC"/>
</dbReference>
<dbReference type="Pfam" id="PF00364">
    <property type="entry name" value="Biotin_lipoyl"/>
    <property type="match status" value="1"/>
</dbReference>
<evidence type="ECO:0000256" key="5">
    <source>
        <dbReference type="ARBA" id="ARBA00023098"/>
    </source>
</evidence>
<dbReference type="PANTHER" id="PTHR45266">
    <property type="entry name" value="OXALOACETATE DECARBOXYLASE ALPHA CHAIN"/>
    <property type="match status" value="1"/>
</dbReference>
<evidence type="ECO:0000256" key="3">
    <source>
        <dbReference type="ARBA" id="ARBA00022516"/>
    </source>
</evidence>
<dbReference type="RefSeq" id="WP_061422238.1">
    <property type="nucleotide sequence ID" value="NZ_KQ969062.1"/>
</dbReference>
<evidence type="ECO:0000313" key="11">
    <source>
        <dbReference type="EMBL" id="KXT70696.1"/>
    </source>
</evidence>
<dbReference type="Proteomes" id="UP000070377">
    <property type="component" value="Unassembled WGS sequence"/>
</dbReference>
<dbReference type="InterPro" id="IPR011053">
    <property type="entry name" value="Single_hybrid_motif"/>
</dbReference>
<dbReference type="SUPFAM" id="SSF51230">
    <property type="entry name" value="Single hybrid motif"/>
    <property type="match status" value="1"/>
</dbReference>
<name>A0A139N3R2_STRCR</name>
<keyword evidence="3 8" id="KW-0444">Lipid biosynthesis</keyword>
<dbReference type="UniPathway" id="UPA00094"/>
<dbReference type="InterPro" id="IPR000089">
    <property type="entry name" value="Biotin_lipoyl"/>
</dbReference>
<dbReference type="GO" id="GO:0003989">
    <property type="term" value="F:acetyl-CoA carboxylase activity"/>
    <property type="evidence" value="ECO:0007669"/>
    <property type="project" value="InterPro"/>
</dbReference>
<dbReference type="InterPro" id="IPR050709">
    <property type="entry name" value="Biotin_Carboxyl_Carrier/Decarb"/>
</dbReference>
<keyword evidence="7 8" id="KW-0092">Biotin</keyword>
<gene>
    <name evidence="11" type="ORF">SCRDD08_00456</name>
</gene>
<keyword evidence="5 8" id="KW-0443">Lipid metabolism</keyword>
<proteinExistence type="predicted"/>
<feature type="domain" description="Lipoyl-binding" evidence="10">
    <location>
        <begin position="89"/>
        <end position="165"/>
    </location>
</feature>
<dbReference type="InterPro" id="IPR001882">
    <property type="entry name" value="Biotin_BS"/>
</dbReference>
<accession>A0A139N3R2</accession>
<evidence type="ECO:0000256" key="4">
    <source>
        <dbReference type="ARBA" id="ARBA00022832"/>
    </source>
</evidence>
<feature type="compositionally biased region" description="Low complexity" evidence="9">
    <location>
        <begin position="58"/>
        <end position="88"/>
    </location>
</feature>
<dbReference type="Gene3D" id="2.40.50.100">
    <property type="match status" value="1"/>
</dbReference>
<dbReference type="CDD" id="cd06850">
    <property type="entry name" value="biotinyl_domain"/>
    <property type="match status" value="1"/>
</dbReference>
<evidence type="ECO:0000256" key="2">
    <source>
        <dbReference type="ARBA" id="ARBA00017562"/>
    </source>
</evidence>
<protein>
    <recommendedName>
        <fullName evidence="2 8">Biotin carboxyl carrier protein of acetyl-CoA carboxylase</fullName>
    </recommendedName>
</protein>
<dbReference type="PANTHER" id="PTHR45266:SF3">
    <property type="entry name" value="OXALOACETATE DECARBOXYLASE ALPHA CHAIN"/>
    <property type="match status" value="1"/>
</dbReference>
<feature type="region of interest" description="Disordered" evidence="9">
    <location>
        <begin position="58"/>
        <end position="89"/>
    </location>
</feature>
<comment type="pathway">
    <text evidence="1 8">Lipid metabolism; fatty acid biosynthesis.</text>
</comment>
<evidence type="ECO:0000256" key="1">
    <source>
        <dbReference type="ARBA" id="ARBA00005194"/>
    </source>
</evidence>